<dbReference type="STRING" id="574556.ACIS_01057"/>
<dbReference type="Pfam" id="PF02630">
    <property type="entry name" value="SCO1-SenC"/>
    <property type="match status" value="1"/>
</dbReference>
<proteinExistence type="inferred from homology"/>
<reference evidence="4 5" key="1">
    <citation type="journal article" date="2010" name="J. Bacteriol.">
        <title>Complete genome sequence of Anaplasma marginale subsp. centrale.</title>
        <authorList>
            <person name="Herndon D.R."/>
            <person name="Palmer G.H."/>
            <person name="Shkap V."/>
            <person name="Knowles D.P. Jr."/>
            <person name="Brayton K.A."/>
        </authorList>
    </citation>
    <scope>NUCLEOTIDE SEQUENCE [LARGE SCALE GENOMIC DNA]</scope>
    <source>
        <strain evidence="4 5">Israel</strain>
    </source>
</reference>
<evidence type="ECO:0000256" key="1">
    <source>
        <dbReference type="ARBA" id="ARBA00010996"/>
    </source>
</evidence>
<evidence type="ECO:0000256" key="3">
    <source>
        <dbReference type="PIRSR" id="PIRSR603782-2"/>
    </source>
</evidence>
<comment type="similarity">
    <text evidence="1">Belongs to the SCO1/2 family.</text>
</comment>
<keyword evidence="2" id="KW-0479">Metal-binding</keyword>
<feature type="binding site" evidence="2">
    <location>
        <position position="168"/>
    </location>
    <ligand>
        <name>Cu cation</name>
        <dbReference type="ChEBI" id="CHEBI:23378"/>
    </ligand>
</feature>
<feature type="disulfide bond" description="Redox-active" evidence="3">
    <location>
        <begin position="82"/>
        <end position="86"/>
    </location>
</feature>
<evidence type="ECO:0000256" key="2">
    <source>
        <dbReference type="PIRSR" id="PIRSR603782-1"/>
    </source>
</evidence>
<evidence type="ECO:0000313" key="5">
    <source>
        <dbReference type="Proteomes" id="UP000000630"/>
    </source>
</evidence>
<dbReference type="RefSeq" id="WP_012880973.1">
    <property type="nucleotide sequence ID" value="NC_013532.1"/>
</dbReference>
<dbReference type="PANTHER" id="PTHR12151">
    <property type="entry name" value="ELECTRON TRANSPORT PROTIN SCO1/SENC FAMILY MEMBER"/>
    <property type="match status" value="1"/>
</dbReference>
<dbReference type="EMBL" id="CP001759">
    <property type="protein sequence ID" value="ACZ49535.1"/>
    <property type="molecule type" value="Genomic_DNA"/>
</dbReference>
<gene>
    <name evidence="4" type="primary">msp5</name>
    <name evidence="4" type="ordered locus">ACIS_01057</name>
</gene>
<dbReference type="AlphaFoldDB" id="D1AST2"/>
<dbReference type="InterPro" id="IPR036249">
    <property type="entry name" value="Thioredoxin-like_sf"/>
</dbReference>
<feature type="binding site" evidence="2">
    <location>
        <position position="82"/>
    </location>
    <ligand>
        <name>Cu cation</name>
        <dbReference type="ChEBI" id="CHEBI:23378"/>
    </ligand>
</feature>
<dbReference type="SUPFAM" id="SSF52833">
    <property type="entry name" value="Thioredoxin-like"/>
    <property type="match status" value="1"/>
</dbReference>
<dbReference type="Gene3D" id="3.40.30.10">
    <property type="entry name" value="Glutaredoxin"/>
    <property type="match status" value="1"/>
</dbReference>
<accession>D1AST2</accession>
<dbReference type="eggNOG" id="COG1999">
    <property type="taxonomic scope" value="Bacteria"/>
</dbReference>
<feature type="binding site" evidence="2">
    <location>
        <position position="86"/>
    </location>
    <ligand>
        <name>Cu cation</name>
        <dbReference type="ChEBI" id="CHEBI:23378"/>
    </ligand>
</feature>
<dbReference type="PANTHER" id="PTHR12151:SF25">
    <property type="entry name" value="LINALOOL DEHYDRATASE_ISOMERASE DOMAIN-CONTAINING PROTEIN"/>
    <property type="match status" value="1"/>
</dbReference>
<dbReference type="CDD" id="cd02968">
    <property type="entry name" value="SCO"/>
    <property type="match status" value="1"/>
</dbReference>
<keyword evidence="5" id="KW-1185">Reference proteome</keyword>
<dbReference type="InterPro" id="IPR003782">
    <property type="entry name" value="SCO1/SenC"/>
</dbReference>
<sequence>MKIFKIMSNLLLLVAAAFLGYSYVNKKGIFSKIGEGFTTSEVVSEGIASASFSNLVNHEGVTVSSSDFGGKYMLVMFGFSACKYTCPTELGMASQLLNKLGSSADKLQVVFITIDPKNDTVAKLKEYRKAFDARIQMLTGEEADIKSVVENYKVYVGDKKPSDGDIDHSTFMYLINEKGRYVGHFAPDFNASESQGEELFKFVSGHMLNA</sequence>
<name>D1AST2_ANACI</name>
<organism evidence="4 5">
    <name type="scientific">Anaplasma centrale (strain Israel)</name>
    <name type="common">Anaplasma marginale subsp. centrale (strain Israel)</name>
    <dbReference type="NCBI Taxonomy" id="574556"/>
    <lineage>
        <taxon>Bacteria</taxon>
        <taxon>Pseudomonadati</taxon>
        <taxon>Pseudomonadota</taxon>
        <taxon>Alphaproteobacteria</taxon>
        <taxon>Rickettsiales</taxon>
        <taxon>Anaplasmataceae</taxon>
        <taxon>Anaplasma</taxon>
    </lineage>
</organism>
<keyword evidence="3" id="KW-1015">Disulfide bond</keyword>
<dbReference type="GO" id="GO:0046872">
    <property type="term" value="F:metal ion binding"/>
    <property type="evidence" value="ECO:0007669"/>
    <property type="project" value="UniProtKB-KW"/>
</dbReference>
<dbReference type="HOGENOM" id="CLU_050131_3_1_5"/>
<protein>
    <submittedName>
        <fullName evidence="4">Major surface protein 5</fullName>
    </submittedName>
</protein>
<dbReference type="KEGG" id="acn:ACIS_01057"/>
<keyword evidence="2" id="KW-0186">Copper</keyword>
<dbReference type="OrthoDB" id="9790194at2"/>
<dbReference type="SMR" id="D1AST2"/>
<dbReference type="Proteomes" id="UP000000630">
    <property type="component" value="Chromosome"/>
</dbReference>
<evidence type="ECO:0000313" key="4">
    <source>
        <dbReference type="EMBL" id="ACZ49535.1"/>
    </source>
</evidence>